<protein>
    <submittedName>
        <fullName evidence="1">Uncharacterized protein</fullName>
    </submittedName>
</protein>
<dbReference type="PANTHER" id="PTHR42899:SF1">
    <property type="entry name" value="SPERMATOGENESIS-ASSOCIATED PROTEIN 20"/>
    <property type="match status" value="1"/>
</dbReference>
<reference evidence="1" key="1">
    <citation type="submission" date="2013-08" db="EMBL/GenBank/DDBJ databases">
        <authorList>
            <person name="Mendez C."/>
            <person name="Richter M."/>
            <person name="Ferrer M."/>
            <person name="Sanchez J."/>
        </authorList>
    </citation>
    <scope>NUCLEOTIDE SEQUENCE</scope>
</reference>
<accession>T0YMA5</accession>
<dbReference type="InterPro" id="IPR008928">
    <property type="entry name" value="6-hairpin_glycosidase_sf"/>
</dbReference>
<dbReference type="SUPFAM" id="SSF48208">
    <property type="entry name" value="Six-hairpin glycosidases"/>
    <property type="match status" value="1"/>
</dbReference>
<dbReference type="GO" id="GO:0005975">
    <property type="term" value="P:carbohydrate metabolic process"/>
    <property type="evidence" value="ECO:0007669"/>
    <property type="project" value="InterPro"/>
</dbReference>
<organism evidence="1">
    <name type="scientific">mine drainage metagenome</name>
    <dbReference type="NCBI Taxonomy" id="410659"/>
    <lineage>
        <taxon>unclassified sequences</taxon>
        <taxon>metagenomes</taxon>
        <taxon>ecological metagenomes</taxon>
    </lineage>
</organism>
<dbReference type="InterPro" id="IPR024705">
    <property type="entry name" value="Ssp411"/>
</dbReference>
<name>T0YMA5_9ZZZZ</name>
<dbReference type="PANTHER" id="PTHR42899">
    <property type="entry name" value="SPERMATOGENESIS-ASSOCIATED PROTEIN 20"/>
    <property type="match status" value="1"/>
</dbReference>
<dbReference type="AlphaFoldDB" id="T0YMA5"/>
<sequence>MLQAARRWGGGEPTDPARLEEVRRKLLQVRASRPQPSRDEKVVVGWNALAVAALAELGVAASGPRYLEAAVQAGQLLRSVGSAPDGRLKHVIEGGEARFRASLEDLAASGLAGLVLHEATGEAEWFDWALQLAEEAEADHSDPATELWFDTAAGHDPLLTARPMGLEDGAQRSGLSLMVE</sequence>
<comment type="caution">
    <text evidence="1">The sequence shown here is derived from an EMBL/GenBank/DDBJ whole genome shotgun (WGS) entry which is preliminary data.</text>
</comment>
<evidence type="ECO:0000313" key="1">
    <source>
        <dbReference type="EMBL" id="EQD36556.1"/>
    </source>
</evidence>
<reference evidence="1" key="2">
    <citation type="journal article" date="2014" name="ISME J.">
        <title>Microbial stratification in low pH oxic and suboxic macroscopic growths along an acid mine drainage.</title>
        <authorList>
            <person name="Mendez-Garcia C."/>
            <person name="Mesa V."/>
            <person name="Sprenger R.R."/>
            <person name="Richter M."/>
            <person name="Diez M.S."/>
            <person name="Solano J."/>
            <person name="Bargiela R."/>
            <person name="Golyshina O.V."/>
            <person name="Manteca A."/>
            <person name="Ramos J.L."/>
            <person name="Gallego J.R."/>
            <person name="Llorente I."/>
            <person name="Martins Dos Santos V.A."/>
            <person name="Jensen O.N."/>
            <person name="Pelaez A.I."/>
            <person name="Sanchez J."/>
            <person name="Ferrer M."/>
        </authorList>
    </citation>
    <scope>NUCLEOTIDE SEQUENCE</scope>
</reference>
<dbReference type="EMBL" id="AUZY01010960">
    <property type="protein sequence ID" value="EQD36556.1"/>
    <property type="molecule type" value="Genomic_DNA"/>
</dbReference>
<proteinExistence type="predicted"/>
<gene>
    <name evidence="1" type="ORF">B1B_16470</name>
</gene>
<feature type="non-terminal residue" evidence="1">
    <location>
        <position position="180"/>
    </location>
</feature>